<evidence type="ECO:0000313" key="3">
    <source>
        <dbReference type="Proteomes" id="UP000032452"/>
    </source>
</evidence>
<dbReference type="Proteomes" id="UP000032452">
    <property type="component" value="Unassembled WGS sequence"/>
</dbReference>
<dbReference type="InterPro" id="IPR012902">
    <property type="entry name" value="N_methyl_site"/>
</dbReference>
<dbReference type="STRING" id="1618023.UH38_07270"/>
<reference evidence="2 3" key="1">
    <citation type="submission" date="2015-02" db="EMBL/GenBank/DDBJ databases">
        <title>Draft genome of a novel marine cyanobacterium (Chroococcales) isolated from South Atlantic Ocean.</title>
        <authorList>
            <person name="Rigonato J."/>
            <person name="Alvarenga D.O."/>
            <person name="Branco L.H."/>
            <person name="Varani A.M."/>
            <person name="Brandini F.P."/>
            <person name="Fiore M.F."/>
        </authorList>
    </citation>
    <scope>NUCLEOTIDE SEQUENCE [LARGE SCALE GENOMIC DNA]</scope>
    <source>
        <strain evidence="2 3">CENA595</strain>
    </source>
</reference>
<organism evidence="2 3">
    <name type="scientific">Aliterella atlantica CENA595</name>
    <dbReference type="NCBI Taxonomy" id="1618023"/>
    <lineage>
        <taxon>Bacteria</taxon>
        <taxon>Bacillati</taxon>
        <taxon>Cyanobacteriota</taxon>
        <taxon>Cyanophyceae</taxon>
        <taxon>Chroococcidiopsidales</taxon>
        <taxon>Aliterellaceae</taxon>
        <taxon>Aliterella</taxon>
    </lineage>
</organism>
<evidence type="ECO:0000313" key="2">
    <source>
        <dbReference type="EMBL" id="KJH72235.1"/>
    </source>
</evidence>
<evidence type="ECO:0000256" key="1">
    <source>
        <dbReference type="SAM" id="Phobius"/>
    </source>
</evidence>
<proteinExistence type="predicted"/>
<keyword evidence="3" id="KW-1185">Reference proteome</keyword>
<dbReference type="PROSITE" id="PS00409">
    <property type="entry name" value="PROKAR_NTER_METHYL"/>
    <property type="match status" value="1"/>
</dbReference>
<accession>A0A0D8ZU39</accession>
<feature type="transmembrane region" description="Helical" evidence="1">
    <location>
        <begin position="12"/>
        <end position="36"/>
    </location>
</feature>
<name>A0A0D8ZU39_9CYAN</name>
<dbReference type="AlphaFoldDB" id="A0A0D8ZU39"/>
<keyword evidence="1" id="KW-0812">Transmembrane</keyword>
<sequence>MKQFTQSSNKGFTLLELLVTLVVASVITGLALKLIVDQRQLFLNDQSRTQVNQNLRASLDLVGADIKQAGERLTTSTLPVVRVINGSATDPNVPDELVLQRLVIAESLPVCKTVTTGTTTSEIEVSQKGGAGLCNASFSSPTATLPITLNQWKDSRCAKDGTSACARAIDVNRATVSNRCVEEKDGTDKECVWAYIYDPDTNRGEFFLYGFESPKDTPDTPTNAYRVHRVDGEAWKNTYPYGVLSSTNPTNPTLYILEQRRYRLKDNVLELILNEQIPPPSKSTSDFLVDNQTSPIRLVNQLSNFQVKALMQSGNTPLTREDFNNTAIDDWKQLKAIKIDVTAINPAPNSTKVPNLTVSAQFFPRNVSSK</sequence>
<dbReference type="EMBL" id="JYON01000006">
    <property type="protein sequence ID" value="KJH72235.1"/>
    <property type="molecule type" value="Genomic_DNA"/>
</dbReference>
<keyword evidence="1" id="KW-0472">Membrane</keyword>
<gene>
    <name evidence="2" type="ORF">UH38_07270</name>
</gene>
<comment type="caution">
    <text evidence="2">The sequence shown here is derived from an EMBL/GenBank/DDBJ whole genome shotgun (WGS) entry which is preliminary data.</text>
</comment>
<dbReference type="Pfam" id="PF07963">
    <property type="entry name" value="N_methyl"/>
    <property type="match status" value="1"/>
</dbReference>
<protein>
    <recommendedName>
        <fullName evidence="4">Prepilin-type N-terminal cleavage/methylation domain-containing protein</fullName>
    </recommendedName>
</protein>
<evidence type="ECO:0008006" key="4">
    <source>
        <dbReference type="Google" id="ProtNLM"/>
    </source>
</evidence>
<dbReference type="NCBIfam" id="TIGR02532">
    <property type="entry name" value="IV_pilin_GFxxxE"/>
    <property type="match status" value="1"/>
</dbReference>
<keyword evidence="1" id="KW-1133">Transmembrane helix</keyword>